<comment type="caution">
    <text evidence="1">The sequence shown here is derived from an EMBL/GenBank/DDBJ whole genome shotgun (WGS) entry which is preliminary data.</text>
</comment>
<keyword evidence="2" id="KW-1185">Reference proteome</keyword>
<dbReference type="EMBL" id="JARGYC010000087">
    <property type="protein sequence ID" value="MDF0603323.1"/>
    <property type="molecule type" value="Genomic_DNA"/>
</dbReference>
<accession>A0AAE3TAY5</accession>
<sequence length="60" mass="6541">MTVVNDLQDYWTLVSAHRRRGDEQALDCLFLMADEASREGQLAALYVAANGPEETDVAGG</sequence>
<reference evidence="1" key="1">
    <citation type="submission" date="2023-03" db="EMBL/GenBank/DDBJ databases">
        <title>Multiphase analysis and comparison of six strains from genera Psychromarinibacter, Lutimaribacter, and Maritimibacter, including a novel species: Psychromarinibacter sediminicola sp. nov.</title>
        <authorList>
            <person name="Wang Y.-H."/>
            <person name="Ye M.-Q."/>
            <person name="Du Z.-J."/>
        </authorList>
    </citation>
    <scope>NUCLEOTIDE SEQUENCE</scope>
    <source>
        <strain evidence="1">C21-152</strain>
    </source>
</reference>
<organism evidence="1 2">
    <name type="scientific">Psychromarinibacter sediminicola</name>
    <dbReference type="NCBI Taxonomy" id="3033385"/>
    <lineage>
        <taxon>Bacteria</taxon>
        <taxon>Pseudomonadati</taxon>
        <taxon>Pseudomonadota</taxon>
        <taxon>Alphaproteobacteria</taxon>
        <taxon>Rhodobacterales</taxon>
        <taxon>Paracoccaceae</taxon>
        <taxon>Psychromarinibacter</taxon>
    </lineage>
</organism>
<evidence type="ECO:0000313" key="1">
    <source>
        <dbReference type="EMBL" id="MDF0603323.1"/>
    </source>
</evidence>
<dbReference type="Proteomes" id="UP001220964">
    <property type="component" value="Unassembled WGS sequence"/>
</dbReference>
<protein>
    <submittedName>
        <fullName evidence="1">Uncharacterized protein</fullName>
    </submittedName>
</protein>
<dbReference type="AlphaFoldDB" id="A0AAE3TAY5"/>
<gene>
    <name evidence="1" type="ORF">P1J78_21555</name>
</gene>
<dbReference type="RefSeq" id="WP_275569446.1">
    <property type="nucleotide sequence ID" value="NZ_JARGYC010000087.1"/>
</dbReference>
<name>A0AAE3TAY5_9RHOB</name>
<proteinExistence type="predicted"/>
<evidence type="ECO:0000313" key="2">
    <source>
        <dbReference type="Proteomes" id="UP001220964"/>
    </source>
</evidence>